<keyword evidence="3" id="KW-1185">Reference proteome</keyword>
<evidence type="ECO:0000313" key="3">
    <source>
        <dbReference type="Proteomes" id="UP000746471"/>
    </source>
</evidence>
<dbReference type="Proteomes" id="UP000746471">
    <property type="component" value="Unassembled WGS sequence"/>
</dbReference>
<sequence>MSLREIKKRNRKHSKKLDAYFREEFYFLSERKLELVGLRRLVCTEVSLYSYGNGICYEYVNVTAEEDSISGEMLYRIYDDSKIKTGNLLGNYCVIRDKKHHYRFIKNSINDDPIRIVLKQARRNFIVLVLMPYLYLIAFLSCFAYVVHNS</sequence>
<gene>
    <name evidence="2" type="ORF">KHM83_18990</name>
</gene>
<evidence type="ECO:0000313" key="2">
    <source>
        <dbReference type="EMBL" id="MBS7528756.1"/>
    </source>
</evidence>
<feature type="transmembrane region" description="Helical" evidence="1">
    <location>
        <begin position="125"/>
        <end position="147"/>
    </location>
</feature>
<accession>A0ABS5PVY9</accession>
<name>A0ABS5PVY9_9FIRM</name>
<dbReference type="RefSeq" id="WP_213238612.1">
    <property type="nucleotide sequence ID" value="NZ_JAHBCL010000058.1"/>
</dbReference>
<organism evidence="2 3">
    <name type="scientific">Fusibacter paucivorans</name>
    <dbReference type="NCBI Taxonomy" id="76009"/>
    <lineage>
        <taxon>Bacteria</taxon>
        <taxon>Bacillati</taxon>
        <taxon>Bacillota</taxon>
        <taxon>Clostridia</taxon>
        <taxon>Eubacteriales</taxon>
        <taxon>Eubacteriales Family XII. Incertae Sedis</taxon>
        <taxon>Fusibacter</taxon>
    </lineage>
</organism>
<comment type="caution">
    <text evidence="2">The sequence shown here is derived from an EMBL/GenBank/DDBJ whole genome shotgun (WGS) entry which is preliminary data.</text>
</comment>
<keyword evidence="1" id="KW-1133">Transmembrane helix</keyword>
<protein>
    <submittedName>
        <fullName evidence="2">Uncharacterized protein</fullName>
    </submittedName>
</protein>
<proteinExistence type="predicted"/>
<reference evidence="2 3" key="1">
    <citation type="submission" date="2021-05" db="EMBL/GenBank/DDBJ databases">
        <title>Fusibacter ferrireducens sp. nov., an anaerobic, sulfur- and Fe-reducing bacterium isolated from the mangrove sediment.</title>
        <authorList>
            <person name="Qiu D."/>
        </authorList>
    </citation>
    <scope>NUCLEOTIDE SEQUENCE [LARGE SCALE GENOMIC DNA]</scope>
    <source>
        <strain evidence="2 3">DSM 12116</strain>
    </source>
</reference>
<evidence type="ECO:0000256" key="1">
    <source>
        <dbReference type="SAM" id="Phobius"/>
    </source>
</evidence>
<keyword evidence="1" id="KW-0812">Transmembrane</keyword>
<dbReference type="EMBL" id="JAHBCL010000058">
    <property type="protein sequence ID" value="MBS7528756.1"/>
    <property type="molecule type" value="Genomic_DNA"/>
</dbReference>
<keyword evidence="1" id="KW-0472">Membrane</keyword>